<evidence type="ECO:0000313" key="1">
    <source>
        <dbReference type="EMBL" id="GAA3894374.1"/>
    </source>
</evidence>
<reference evidence="2" key="1">
    <citation type="journal article" date="2019" name="Int. J. Syst. Evol. Microbiol.">
        <title>The Global Catalogue of Microorganisms (GCM) 10K type strain sequencing project: providing services to taxonomists for standard genome sequencing and annotation.</title>
        <authorList>
            <consortium name="The Broad Institute Genomics Platform"/>
            <consortium name="The Broad Institute Genome Sequencing Center for Infectious Disease"/>
            <person name="Wu L."/>
            <person name="Ma J."/>
        </authorList>
    </citation>
    <scope>NUCLEOTIDE SEQUENCE [LARGE SCALE GENOMIC DNA]</scope>
    <source>
        <strain evidence="2">JCM 17201</strain>
    </source>
</reference>
<organism evidence="1 2">
    <name type="scientific">Gibbsiella dentisursi</name>
    <dbReference type="NCBI Taxonomy" id="796890"/>
    <lineage>
        <taxon>Bacteria</taxon>
        <taxon>Pseudomonadati</taxon>
        <taxon>Pseudomonadota</taxon>
        <taxon>Gammaproteobacteria</taxon>
        <taxon>Enterobacterales</taxon>
        <taxon>Yersiniaceae</taxon>
        <taxon>Gibbsiella</taxon>
    </lineage>
</organism>
<comment type="caution">
    <text evidence="1">The sequence shown here is derived from an EMBL/GenBank/DDBJ whole genome shotgun (WGS) entry which is preliminary data.</text>
</comment>
<protein>
    <recommendedName>
        <fullName evidence="3">Maturase K</fullName>
    </recommendedName>
</protein>
<dbReference type="Proteomes" id="UP001499994">
    <property type="component" value="Unassembled WGS sequence"/>
</dbReference>
<dbReference type="InterPro" id="IPR046553">
    <property type="entry name" value="DUF6707"/>
</dbReference>
<evidence type="ECO:0008006" key="3">
    <source>
        <dbReference type="Google" id="ProtNLM"/>
    </source>
</evidence>
<evidence type="ECO:0000313" key="2">
    <source>
        <dbReference type="Proteomes" id="UP001499994"/>
    </source>
</evidence>
<keyword evidence="2" id="KW-1185">Reference proteome</keyword>
<sequence length="50" mass="5842">MNIKNKIEKISPSLNEFILKTPNKNKKTTIILLESLTRLAYSLYVLKKIH</sequence>
<accession>A0ABP7L545</accession>
<dbReference type="EMBL" id="BAABDG010000002">
    <property type="protein sequence ID" value="GAA3894374.1"/>
    <property type="molecule type" value="Genomic_DNA"/>
</dbReference>
<name>A0ABP7L545_9GAMM</name>
<proteinExistence type="predicted"/>
<gene>
    <name evidence="1" type="ORF">GCM10022405_19860</name>
</gene>
<dbReference type="Pfam" id="PF20453">
    <property type="entry name" value="DUF6707"/>
    <property type="match status" value="1"/>
</dbReference>